<keyword evidence="6 9" id="KW-1133">Transmembrane helix</keyword>
<dbReference type="EMBL" id="CP000859">
    <property type="protein sequence ID" value="ABW68916.1"/>
    <property type="molecule type" value="Genomic_DNA"/>
</dbReference>
<dbReference type="RefSeq" id="WP_012176526.1">
    <property type="nucleotide sequence ID" value="NC_009943.1"/>
</dbReference>
<feature type="repeat" description="TPR" evidence="8">
    <location>
        <begin position="540"/>
        <end position="573"/>
    </location>
</feature>
<dbReference type="PANTHER" id="PTHR33908">
    <property type="entry name" value="MANNOSYLTRANSFERASE YKCB-RELATED"/>
    <property type="match status" value="1"/>
</dbReference>
<evidence type="ECO:0000256" key="5">
    <source>
        <dbReference type="ARBA" id="ARBA00022692"/>
    </source>
</evidence>
<feature type="transmembrane region" description="Helical" evidence="9">
    <location>
        <begin position="124"/>
        <end position="144"/>
    </location>
</feature>
<evidence type="ECO:0000313" key="13">
    <source>
        <dbReference type="Proteomes" id="UP000008561"/>
    </source>
</evidence>
<evidence type="ECO:0000256" key="7">
    <source>
        <dbReference type="ARBA" id="ARBA00023136"/>
    </source>
</evidence>
<proteinExistence type="predicted"/>
<keyword evidence="7 9" id="KW-0472">Membrane</keyword>
<dbReference type="Gene3D" id="1.25.40.10">
    <property type="entry name" value="Tetratricopeptide repeat domain"/>
    <property type="match status" value="1"/>
</dbReference>
<dbReference type="PANTHER" id="PTHR33908:SF11">
    <property type="entry name" value="MEMBRANE PROTEIN"/>
    <property type="match status" value="1"/>
</dbReference>
<evidence type="ECO:0000256" key="6">
    <source>
        <dbReference type="ARBA" id="ARBA00022989"/>
    </source>
</evidence>
<dbReference type="GO" id="GO:0009103">
    <property type="term" value="P:lipopolysaccharide biosynthetic process"/>
    <property type="evidence" value="ECO:0007669"/>
    <property type="project" value="UniProtKB-ARBA"/>
</dbReference>
<evidence type="ECO:0000259" key="10">
    <source>
        <dbReference type="Pfam" id="PF09976"/>
    </source>
</evidence>
<feature type="domain" description="Glycosyltransferase RgtA/B/C/D-like" evidence="11">
    <location>
        <begin position="76"/>
        <end position="239"/>
    </location>
</feature>
<evidence type="ECO:0000256" key="1">
    <source>
        <dbReference type="ARBA" id="ARBA00004651"/>
    </source>
</evidence>
<sequence length="610" mass="67365">MNATTAMQLKTVFKNRPWLAAGLVGAVALAVRIFALLSFQKSLYADFLLFDEQVYHTWAVRMASGEFGTLSVPDFAPLPAYIMAAVYTLFAPDPFYIRLLNMALGTGTCMMIVLVGRRMGGARVGLFSGMVAALYAPLVFFSVVLHKTALSVFLFSAFVYACLVLMDAVSEEKQKPLRHTWAWAILTGVIMALLINVRSNAVVMMPVALACAAWACFRDRVPVRTWPAVLAGFVLGFAVAVLPFVVRDYKMTGAFAVTPAGGFNLYIANNPDNPFPYYRPVRFATSNATQQAIGFVIEASRRQGEKLSPREASAYWTGEVKRFAMENPAAFARKIGVKVLAAFNRYESADNHHLGFLKDYISFLRWPLLSIGLVLPLGMAGLVMLGFTDRKKALAALVCLAYGATMVIFFSNVRIRLPVMVVLIPFAVLGLGWLVSALRQGSFKTAGAYIAAATFFFVLAFVPVPGDKDFTAYLNVHASNLASKDRQAEALVFWERSAALCQPYSAFANLALAGYYADHGDFEKAAVYIDKVPDTSLAAAQKYEALGDLLLRQGRVDEAIDAYKKSLDINYGQRQLRMKLFRLYWDIDRGLADREYAVFEYVSSFYGAMQ</sequence>
<dbReference type="Pfam" id="PF13231">
    <property type="entry name" value="PMT_2"/>
    <property type="match status" value="1"/>
</dbReference>
<comment type="subcellular location">
    <subcellularLocation>
        <location evidence="1">Cell membrane</location>
        <topology evidence="1">Multi-pass membrane protein</topology>
    </subcellularLocation>
</comment>
<keyword evidence="5 9" id="KW-0812">Transmembrane</keyword>
<feature type="transmembrane region" description="Helical" evidence="9">
    <location>
        <begin position="446"/>
        <end position="464"/>
    </location>
</feature>
<feature type="domain" description="Ancillary SecYEG translocon subunit/Cell division coordinator CpoB TPR" evidence="10">
    <location>
        <begin position="486"/>
        <end position="580"/>
    </location>
</feature>
<dbReference type="GO" id="GO:0005886">
    <property type="term" value="C:plasma membrane"/>
    <property type="evidence" value="ECO:0007669"/>
    <property type="project" value="UniProtKB-SubCell"/>
</dbReference>
<dbReference type="InterPro" id="IPR011990">
    <property type="entry name" value="TPR-like_helical_dom_sf"/>
</dbReference>
<evidence type="ECO:0000256" key="8">
    <source>
        <dbReference type="PROSITE-ProRule" id="PRU00339"/>
    </source>
</evidence>
<gene>
    <name evidence="12" type="ordered locus">Dole_3113</name>
</gene>
<dbReference type="OrthoDB" id="220004at2"/>
<name>A8ZZP4_DESOH</name>
<feature type="transmembrane region" description="Helical" evidence="9">
    <location>
        <begin position="226"/>
        <end position="246"/>
    </location>
</feature>
<evidence type="ECO:0000256" key="3">
    <source>
        <dbReference type="ARBA" id="ARBA00022676"/>
    </source>
</evidence>
<protein>
    <submittedName>
        <fullName evidence="12">Tetratricopeptide TPR_2 repeat protein</fullName>
    </submittedName>
</protein>
<dbReference type="AlphaFoldDB" id="A8ZZP4"/>
<evidence type="ECO:0000256" key="2">
    <source>
        <dbReference type="ARBA" id="ARBA00022475"/>
    </source>
</evidence>
<dbReference type="InterPro" id="IPR050297">
    <property type="entry name" value="LipidA_mod_glycosyltrf_83"/>
</dbReference>
<feature type="transmembrane region" description="Helical" evidence="9">
    <location>
        <begin position="393"/>
        <end position="410"/>
    </location>
</feature>
<dbReference type="eggNOG" id="COG0457">
    <property type="taxonomic scope" value="Bacteria"/>
</dbReference>
<dbReference type="InterPro" id="IPR038731">
    <property type="entry name" value="RgtA/B/C-like"/>
</dbReference>
<dbReference type="eggNOG" id="COG5305">
    <property type="taxonomic scope" value="Bacteria"/>
</dbReference>
<dbReference type="HOGENOM" id="CLU_447409_0_0_7"/>
<feature type="transmembrane region" description="Helical" evidence="9">
    <location>
        <begin position="366"/>
        <end position="387"/>
    </location>
</feature>
<evidence type="ECO:0000256" key="4">
    <source>
        <dbReference type="ARBA" id="ARBA00022679"/>
    </source>
</evidence>
<organism evidence="12 13">
    <name type="scientific">Desulfosudis oleivorans (strain DSM 6200 / JCM 39069 / Hxd3)</name>
    <name type="common">Desulfococcus oleovorans</name>
    <dbReference type="NCBI Taxonomy" id="96561"/>
    <lineage>
        <taxon>Bacteria</taxon>
        <taxon>Pseudomonadati</taxon>
        <taxon>Thermodesulfobacteriota</taxon>
        <taxon>Desulfobacteria</taxon>
        <taxon>Desulfobacterales</taxon>
        <taxon>Desulfosudaceae</taxon>
        <taxon>Desulfosudis</taxon>
    </lineage>
</organism>
<dbReference type="InterPro" id="IPR018704">
    <property type="entry name" value="SecYEG/CpoB_TPR"/>
</dbReference>
<evidence type="ECO:0000313" key="12">
    <source>
        <dbReference type="EMBL" id="ABW68916.1"/>
    </source>
</evidence>
<feature type="transmembrane region" description="Helical" evidence="9">
    <location>
        <begin position="18"/>
        <end position="39"/>
    </location>
</feature>
<keyword evidence="3" id="KW-0328">Glycosyltransferase</keyword>
<keyword evidence="4" id="KW-0808">Transferase</keyword>
<evidence type="ECO:0000256" key="9">
    <source>
        <dbReference type="SAM" id="Phobius"/>
    </source>
</evidence>
<dbReference type="Proteomes" id="UP000008561">
    <property type="component" value="Chromosome"/>
</dbReference>
<dbReference type="STRING" id="96561.Dole_3113"/>
<keyword evidence="2" id="KW-1003">Cell membrane</keyword>
<dbReference type="Pfam" id="PF09976">
    <property type="entry name" value="TPR_21"/>
    <property type="match status" value="1"/>
</dbReference>
<keyword evidence="8" id="KW-0802">TPR repeat</keyword>
<keyword evidence="13" id="KW-1185">Reference proteome</keyword>
<dbReference type="PROSITE" id="PS50005">
    <property type="entry name" value="TPR"/>
    <property type="match status" value="1"/>
</dbReference>
<dbReference type="GO" id="GO:0016763">
    <property type="term" value="F:pentosyltransferase activity"/>
    <property type="evidence" value="ECO:0007669"/>
    <property type="project" value="TreeGrafter"/>
</dbReference>
<dbReference type="SUPFAM" id="SSF48452">
    <property type="entry name" value="TPR-like"/>
    <property type="match status" value="1"/>
</dbReference>
<evidence type="ECO:0000259" key="11">
    <source>
        <dbReference type="Pfam" id="PF13231"/>
    </source>
</evidence>
<dbReference type="KEGG" id="dol:Dole_3113"/>
<reference evidence="12 13" key="1">
    <citation type="submission" date="2007-10" db="EMBL/GenBank/DDBJ databases">
        <title>Complete sequence of Desulfococcus oleovorans Hxd3.</title>
        <authorList>
            <consortium name="US DOE Joint Genome Institute"/>
            <person name="Copeland A."/>
            <person name="Lucas S."/>
            <person name="Lapidus A."/>
            <person name="Barry K."/>
            <person name="Glavina del Rio T."/>
            <person name="Dalin E."/>
            <person name="Tice H."/>
            <person name="Pitluck S."/>
            <person name="Kiss H."/>
            <person name="Brettin T."/>
            <person name="Bruce D."/>
            <person name="Detter J.C."/>
            <person name="Han C."/>
            <person name="Schmutz J."/>
            <person name="Larimer F."/>
            <person name="Land M."/>
            <person name="Hauser L."/>
            <person name="Kyrpides N."/>
            <person name="Kim E."/>
            <person name="Wawrik B."/>
            <person name="Richardson P."/>
        </authorList>
    </citation>
    <scope>NUCLEOTIDE SEQUENCE [LARGE SCALE GENOMIC DNA]</scope>
    <source>
        <strain evidence="13">DSM 6200 / JCM 39069 / Hxd3</strain>
    </source>
</reference>
<dbReference type="InterPro" id="IPR019734">
    <property type="entry name" value="TPR_rpt"/>
</dbReference>
<feature type="transmembrane region" description="Helical" evidence="9">
    <location>
        <begin position="95"/>
        <end position="115"/>
    </location>
</feature>
<accession>A8ZZP4</accession>
<feature type="transmembrane region" description="Helical" evidence="9">
    <location>
        <begin position="417"/>
        <end position="434"/>
    </location>
</feature>
<feature type="transmembrane region" description="Helical" evidence="9">
    <location>
        <begin position="150"/>
        <end position="169"/>
    </location>
</feature>
<feature type="transmembrane region" description="Helical" evidence="9">
    <location>
        <begin position="181"/>
        <end position="199"/>
    </location>
</feature>